<dbReference type="Proteomes" id="UP001338125">
    <property type="component" value="Unassembled WGS sequence"/>
</dbReference>
<dbReference type="EMBL" id="JAVFKD010000002">
    <property type="protein sequence ID" value="KAK5997305.1"/>
    <property type="molecule type" value="Genomic_DNA"/>
</dbReference>
<reference evidence="1 2" key="1">
    <citation type="submission" date="2024-01" db="EMBL/GenBank/DDBJ databases">
        <title>Complete genome of Cladobotryum mycophilum ATHUM6906.</title>
        <authorList>
            <person name="Christinaki A.C."/>
            <person name="Myridakis A.I."/>
            <person name="Kouvelis V.N."/>
        </authorList>
    </citation>
    <scope>NUCLEOTIDE SEQUENCE [LARGE SCALE GENOMIC DNA]</scope>
    <source>
        <strain evidence="1 2">ATHUM6906</strain>
    </source>
</reference>
<evidence type="ECO:0000313" key="2">
    <source>
        <dbReference type="Proteomes" id="UP001338125"/>
    </source>
</evidence>
<dbReference type="PRINTS" id="PR01210">
    <property type="entry name" value="GGTRANSPTASE"/>
</dbReference>
<accession>A0ABR0SZY1</accession>
<dbReference type="PANTHER" id="PTHR11686:SF62">
    <property type="entry name" value="GLUTATHIONE HYDROLASE"/>
    <property type="match status" value="1"/>
</dbReference>
<dbReference type="InterPro" id="IPR029055">
    <property type="entry name" value="Ntn_hydrolases_N"/>
</dbReference>
<name>A0ABR0SZY1_9HYPO</name>
<organism evidence="1 2">
    <name type="scientific">Cladobotryum mycophilum</name>
    <dbReference type="NCBI Taxonomy" id="491253"/>
    <lineage>
        <taxon>Eukaryota</taxon>
        <taxon>Fungi</taxon>
        <taxon>Dikarya</taxon>
        <taxon>Ascomycota</taxon>
        <taxon>Pezizomycotina</taxon>
        <taxon>Sordariomycetes</taxon>
        <taxon>Hypocreomycetidae</taxon>
        <taxon>Hypocreales</taxon>
        <taxon>Hypocreaceae</taxon>
        <taxon>Cladobotryum</taxon>
    </lineage>
</organism>
<dbReference type="PANTHER" id="PTHR11686">
    <property type="entry name" value="GAMMA GLUTAMYL TRANSPEPTIDASE"/>
    <property type="match status" value="1"/>
</dbReference>
<dbReference type="Pfam" id="PF01019">
    <property type="entry name" value="G_glu_transpept"/>
    <property type="match status" value="1"/>
</dbReference>
<keyword evidence="2" id="KW-1185">Reference proteome</keyword>
<dbReference type="SUPFAM" id="SSF56235">
    <property type="entry name" value="N-terminal nucleophile aminohydrolases (Ntn hydrolases)"/>
    <property type="match status" value="1"/>
</dbReference>
<sequence>MYLESSNFGPQFLRSLLYVAAVQAAYIPEIVFQKDAPSSIGGVASESRECSAIGRDLLARGGNAIDALVGTTFCVGVIGMYHSGIGGGGFAMVRDSKGNYEAIDFRETAPAAAFENMYKENVNASVRGGLAVGIPSEVRGLEYMHTKYGVLPWKITMQGAIHVARDGFRVSSDTVRYMNKTLKTAGRSFLLDNPIWAQEFAPGGSLLQEGSHMTRKRYADTLEKIAEQGADVFYTGEIAKTLIDYIQETGGTMTMEDMKNYKVVERPVKHITYRGLNLYGMGSPPAAP</sequence>
<comment type="caution">
    <text evidence="1">The sequence shown here is derived from an EMBL/GenBank/DDBJ whole genome shotgun (WGS) entry which is preliminary data.</text>
</comment>
<evidence type="ECO:0000313" key="1">
    <source>
        <dbReference type="EMBL" id="KAK5997305.1"/>
    </source>
</evidence>
<protein>
    <submittedName>
        <fullName evidence="1">Glutathione hydrolase proenzyme</fullName>
    </submittedName>
</protein>
<proteinExistence type="predicted"/>
<dbReference type="GO" id="GO:0016787">
    <property type="term" value="F:hydrolase activity"/>
    <property type="evidence" value="ECO:0007669"/>
    <property type="project" value="UniProtKB-KW"/>
</dbReference>
<keyword evidence="1" id="KW-0378">Hydrolase</keyword>
<gene>
    <name evidence="1" type="ORF">PT974_02660</name>
</gene>
<dbReference type="InterPro" id="IPR000101">
    <property type="entry name" value="GGT_peptidase"/>
</dbReference>